<gene>
    <name evidence="2" type="ORF">EV420DRAFT_1479675</name>
</gene>
<evidence type="ECO:0000313" key="2">
    <source>
        <dbReference type="EMBL" id="KAK0458389.1"/>
    </source>
</evidence>
<proteinExistence type="predicted"/>
<dbReference type="EMBL" id="JAUEPS010000017">
    <property type="protein sequence ID" value="KAK0458389.1"/>
    <property type="molecule type" value="Genomic_DNA"/>
</dbReference>
<dbReference type="GeneID" id="85353147"/>
<feature type="chain" id="PRO_5041382201" evidence="1">
    <location>
        <begin position="19"/>
        <end position="214"/>
    </location>
</feature>
<dbReference type="Proteomes" id="UP001175211">
    <property type="component" value="Unassembled WGS sequence"/>
</dbReference>
<accession>A0AA39N5Q2</accession>
<evidence type="ECO:0000313" key="3">
    <source>
        <dbReference type="Proteomes" id="UP001175211"/>
    </source>
</evidence>
<reference evidence="2" key="1">
    <citation type="submission" date="2023-06" db="EMBL/GenBank/DDBJ databases">
        <authorList>
            <consortium name="Lawrence Berkeley National Laboratory"/>
            <person name="Ahrendt S."/>
            <person name="Sahu N."/>
            <person name="Indic B."/>
            <person name="Wong-Bajracharya J."/>
            <person name="Merenyi Z."/>
            <person name="Ke H.-M."/>
            <person name="Monk M."/>
            <person name="Kocsube S."/>
            <person name="Drula E."/>
            <person name="Lipzen A."/>
            <person name="Balint B."/>
            <person name="Henrissat B."/>
            <person name="Andreopoulos B."/>
            <person name="Martin F.M."/>
            <person name="Harder C.B."/>
            <person name="Rigling D."/>
            <person name="Ford K.L."/>
            <person name="Foster G.D."/>
            <person name="Pangilinan J."/>
            <person name="Papanicolaou A."/>
            <person name="Barry K."/>
            <person name="LaButti K."/>
            <person name="Viragh M."/>
            <person name="Koriabine M."/>
            <person name="Yan M."/>
            <person name="Riley R."/>
            <person name="Champramary S."/>
            <person name="Plett K.L."/>
            <person name="Tsai I.J."/>
            <person name="Slot J."/>
            <person name="Sipos G."/>
            <person name="Plett J."/>
            <person name="Nagy L.G."/>
            <person name="Grigoriev I.V."/>
        </authorList>
    </citation>
    <scope>NUCLEOTIDE SEQUENCE</scope>
    <source>
        <strain evidence="2">CCBAS 213</strain>
    </source>
</reference>
<keyword evidence="1" id="KW-0732">Signal</keyword>
<comment type="caution">
    <text evidence="2">The sequence shown here is derived from an EMBL/GenBank/DDBJ whole genome shotgun (WGS) entry which is preliminary data.</text>
</comment>
<feature type="signal peptide" evidence="1">
    <location>
        <begin position="1"/>
        <end position="18"/>
    </location>
</feature>
<keyword evidence="3" id="KW-1185">Reference proteome</keyword>
<name>A0AA39N5Q2_ARMTA</name>
<dbReference type="AlphaFoldDB" id="A0AA39N5Q2"/>
<evidence type="ECO:0000256" key="1">
    <source>
        <dbReference type="SAM" id="SignalP"/>
    </source>
</evidence>
<organism evidence="2 3">
    <name type="scientific">Armillaria tabescens</name>
    <name type="common">Ringless honey mushroom</name>
    <name type="synonym">Agaricus tabescens</name>
    <dbReference type="NCBI Taxonomy" id="1929756"/>
    <lineage>
        <taxon>Eukaryota</taxon>
        <taxon>Fungi</taxon>
        <taxon>Dikarya</taxon>
        <taxon>Basidiomycota</taxon>
        <taxon>Agaricomycotina</taxon>
        <taxon>Agaricomycetes</taxon>
        <taxon>Agaricomycetidae</taxon>
        <taxon>Agaricales</taxon>
        <taxon>Marasmiineae</taxon>
        <taxon>Physalacriaceae</taxon>
        <taxon>Desarmillaria</taxon>
    </lineage>
</organism>
<protein>
    <submittedName>
        <fullName evidence="2">Uncharacterized protein</fullName>
    </submittedName>
</protein>
<dbReference type="RefSeq" id="XP_060330659.1">
    <property type="nucleotide sequence ID" value="XM_060469599.1"/>
</dbReference>
<sequence>MAALVSRFTLIVMSSISGLPCASMTALPVVDVGYEGGTPSDSIFACVTLILQSFGPTLTCAHESQAWQWKMIAILRIRRALDRIGEGQKNTADKLGINLCRVRRLLRRDNQGAEEWLRMIMRRVGRDRTGSRIWRKDLKDSRRCRLAHGKTNPSNCCGPGGDKDGILLQASPPISRTPQSLSISDGGIIWSTVANDENSGGKMEFRHSRSRELG</sequence>